<proteinExistence type="predicted"/>
<evidence type="ECO:0000313" key="1">
    <source>
        <dbReference type="EMBL" id="KAI0086240.1"/>
    </source>
</evidence>
<dbReference type="EMBL" id="MU274925">
    <property type="protein sequence ID" value="KAI0086240.1"/>
    <property type="molecule type" value="Genomic_DNA"/>
</dbReference>
<dbReference type="Proteomes" id="UP001055072">
    <property type="component" value="Unassembled WGS sequence"/>
</dbReference>
<evidence type="ECO:0000313" key="2">
    <source>
        <dbReference type="Proteomes" id="UP001055072"/>
    </source>
</evidence>
<comment type="caution">
    <text evidence="1">The sequence shown here is derived from an EMBL/GenBank/DDBJ whole genome shotgun (WGS) entry which is preliminary data.</text>
</comment>
<reference evidence="1" key="1">
    <citation type="journal article" date="2021" name="Environ. Microbiol.">
        <title>Gene family expansions and transcriptome signatures uncover fungal adaptations to wood decay.</title>
        <authorList>
            <person name="Hage H."/>
            <person name="Miyauchi S."/>
            <person name="Viragh M."/>
            <person name="Drula E."/>
            <person name="Min B."/>
            <person name="Chaduli D."/>
            <person name="Navarro D."/>
            <person name="Favel A."/>
            <person name="Norest M."/>
            <person name="Lesage-Meessen L."/>
            <person name="Balint B."/>
            <person name="Merenyi Z."/>
            <person name="de Eugenio L."/>
            <person name="Morin E."/>
            <person name="Martinez A.T."/>
            <person name="Baldrian P."/>
            <person name="Stursova M."/>
            <person name="Martinez M.J."/>
            <person name="Novotny C."/>
            <person name="Magnuson J.K."/>
            <person name="Spatafora J.W."/>
            <person name="Maurice S."/>
            <person name="Pangilinan J."/>
            <person name="Andreopoulos W."/>
            <person name="LaButti K."/>
            <person name="Hundley H."/>
            <person name="Na H."/>
            <person name="Kuo A."/>
            <person name="Barry K."/>
            <person name="Lipzen A."/>
            <person name="Henrissat B."/>
            <person name="Riley R."/>
            <person name="Ahrendt S."/>
            <person name="Nagy L.G."/>
            <person name="Grigoriev I.V."/>
            <person name="Martin F."/>
            <person name="Rosso M.N."/>
        </authorList>
    </citation>
    <scope>NUCLEOTIDE SEQUENCE</scope>
    <source>
        <strain evidence="1">CBS 384.51</strain>
    </source>
</reference>
<accession>A0ACB8TW19</accession>
<gene>
    <name evidence="1" type="ORF">BDY19DRAFT_1059097</name>
</gene>
<keyword evidence="2" id="KW-1185">Reference proteome</keyword>
<name>A0ACB8TW19_9APHY</name>
<organism evidence="1 2">
    <name type="scientific">Irpex rosettiformis</name>
    <dbReference type="NCBI Taxonomy" id="378272"/>
    <lineage>
        <taxon>Eukaryota</taxon>
        <taxon>Fungi</taxon>
        <taxon>Dikarya</taxon>
        <taxon>Basidiomycota</taxon>
        <taxon>Agaricomycotina</taxon>
        <taxon>Agaricomycetes</taxon>
        <taxon>Polyporales</taxon>
        <taxon>Irpicaceae</taxon>
        <taxon>Irpex</taxon>
    </lineage>
</organism>
<sequence>MLHLTRIQHYNIRASRKCISTCSLQISFGAWSGSQLWLSRFDTCSCVRHLHLFPCTAAMSTSATSNAFPTPALQDALATSVANGTFADTAYYLYSQRSRSWKIRKPRVVYANSGVMKDTTSYFLNHFNEDTAAGQRIESETENYGYESDSDIDDSEAEEKKSLESRWNELEDEDELDDDDDNTRVLSTPEHESPETMKKLELVGSQYKYRVVVPDMAANTWQALVHFVYTGTIHFAPLKSQGLELRQAEQTKHREKNPHLPPLCSPKSIYRLADSVGLDELKILARRDLEARISEENIIREVFSKFSSMYGDILDMELGTLYTSSMLPHTLPNILKTVTSIARGGMPYSEKALAALLTKLSTCVTPPKPVINTRPHALRHLRLARDPEPSDNKTECESLIVTPSVPPYPSNLFSPLPEESDTVSTSASWEYETLGSGFSAKMAKKLLVKKRITK</sequence>
<protein>
    <submittedName>
        <fullName evidence="1">Uncharacterized protein</fullName>
    </submittedName>
</protein>